<comment type="similarity">
    <text evidence="1">Belongs to the bacterial ribosomal protein bS21 family.</text>
</comment>
<organism evidence="5 6">
    <name type="scientific">Humicola insolens</name>
    <name type="common">Soft-rot fungus</name>
    <dbReference type="NCBI Taxonomy" id="85995"/>
    <lineage>
        <taxon>Eukaryota</taxon>
        <taxon>Fungi</taxon>
        <taxon>Dikarya</taxon>
        <taxon>Ascomycota</taxon>
        <taxon>Pezizomycotina</taxon>
        <taxon>Sordariomycetes</taxon>
        <taxon>Sordariomycetidae</taxon>
        <taxon>Sordariales</taxon>
        <taxon>Chaetomiaceae</taxon>
        <taxon>Mycothermus</taxon>
    </lineage>
</organism>
<accession>A0ABR3V5H0</accession>
<sequence length="273" mass="29971">MDLRQVVHSVCRSAAAASRPTTLASTMIRPTPTSSLIRAVALYPRNSFTTNNSQQSAAAAAAAAAPSQPEHPSPPLTSARSPQQQASNLPPRPQPIRSNTSFDSASGRKRTGFSPVSWPNSKAGNRIVPSPSAKTATTSPSPSDSVIPDYLPNQIATDMNRSTLGLLTTWDESEFLTRSFGLNSNAKAPMLRLKPSTGRTVHVTDRIDVARSLRLLERMCAQNQVKHSTILARAHERPALKRKRLRRERWRARFKNGFQACVKRVFQLKAQGW</sequence>
<feature type="region of interest" description="Disordered" evidence="4">
    <location>
        <begin position="50"/>
        <end position="148"/>
    </location>
</feature>
<dbReference type="EMBL" id="JAZGSY010000340">
    <property type="protein sequence ID" value="KAL1836998.1"/>
    <property type="molecule type" value="Genomic_DNA"/>
</dbReference>
<gene>
    <name evidence="5" type="ORF">VTJ49DRAFT_4401</name>
</gene>
<dbReference type="Pfam" id="PF01165">
    <property type="entry name" value="Ribosomal_S21"/>
    <property type="match status" value="1"/>
</dbReference>
<keyword evidence="3" id="KW-0687">Ribonucleoprotein</keyword>
<dbReference type="InterPro" id="IPR001911">
    <property type="entry name" value="Ribosomal_bS21"/>
</dbReference>
<dbReference type="PANTHER" id="PTHR41237">
    <property type="entry name" value="37S RIBOSOMAL PROTEIN MRP21, MITOCHONDRIAL"/>
    <property type="match status" value="1"/>
</dbReference>
<evidence type="ECO:0000256" key="3">
    <source>
        <dbReference type="ARBA" id="ARBA00023274"/>
    </source>
</evidence>
<feature type="compositionally biased region" description="Low complexity" evidence="4">
    <location>
        <begin position="129"/>
        <end position="145"/>
    </location>
</feature>
<evidence type="ECO:0000313" key="6">
    <source>
        <dbReference type="Proteomes" id="UP001583172"/>
    </source>
</evidence>
<evidence type="ECO:0000313" key="5">
    <source>
        <dbReference type="EMBL" id="KAL1836998.1"/>
    </source>
</evidence>
<comment type="caution">
    <text evidence="5">The sequence shown here is derived from an EMBL/GenBank/DDBJ whole genome shotgun (WGS) entry which is preliminary data.</text>
</comment>
<protein>
    <recommendedName>
        <fullName evidence="7">Ribosomal protein S21</fullName>
    </recommendedName>
</protein>
<evidence type="ECO:0000256" key="1">
    <source>
        <dbReference type="ARBA" id="ARBA00006640"/>
    </source>
</evidence>
<dbReference type="Proteomes" id="UP001583172">
    <property type="component" value="Unassembled WGS sequence"/>
</dbReference>
<reference evidence="5 6" key="1">
    <citation type="journal article" date="2024" name="Commun. Biol.">
        <title>Comparative genomic analysis of thermophilic fungi reveals convergent evolutionary adaptations and gene losses.</title>
        <authorList>
            <person name="Steindorff A.S."/>
            <person name="Aguilar-Pontes M.V."/>
            <person name="Robinson A.J."/>
            <person name="Andreopoulos B."/>
            <person name="LaButti K."/>
            <person name="Kuo A."/>
            <person name="Mondo S."/>
            <person name="Riley R."/>
            <person name="Otillar R."/>
            <person name="Haridas S."/>
            <person name="Lipzen A."/>
            <person name="Grimwood J."/>
            <person name="Schmutz J."/>
            <person name="Clum A."/>
            <person name="Reid I.D."/>
            <person name="Moisan M.C."/>
            <person name="Butler G."/>
            <person name="Nguyen T.T.M."/>
            <person name="Dewar K."/>
            <person name="Conant G."/>
            <person name="Drula E."/>
            <person name="Henrissat B."/>
            <person name="Hansel C."/>
            <person name="Singer S."/>
            <person name="Hutchinson M.I."/>
            <person name="de Vries R.P."/>
            <person name="Natvig D.O."/>
            <person name="Powell A.J."/>
            <person name="Tsang A."/>
            <person name="Grigoriev I.V."/>
        </authorList>
    </citation>
    <scope>NUCLEOTIDE SEQUENCE [LARGE SCALE GENOMIC DNA]</scope>
    <source>
        <strain evidence="5 6">CBS 620.91</strain>
    </source>
</reference>
<evidence type="ECO:0000256" key="2">
    <source>
        <dbReference type="ARBA" id="ARBA00022980"/>
    </source>
</evidence>
<feature type="compositionally biased region" description="Polar residues" evidence="4">
    <location>
        <begin position="76"/>
        <end position="88"/>
    </location>
</feature>
<name>A0ABR3V5H0_HUMIN</name>
<proteinExistence type="inferred from homology"/>
<keyword evidence="6" id="KW-1185">Reference proteome</keyword>
<evidence type="ECO:0008006" key="7">
    <source>
        <dbReference type="Google" id="ProtNLM"/>
    </source>
</evidence>
<evidence type="ECO:0000256" key="4">
    <source>
        <dbReference type="SAM" id="MobiDB-lite"/>
    </source>
</evidence>
<dbReference type="InterPro" id="IPR052837">
    <property type="entry name" value="Mitoribosomal_bS21"/>
</dbReference>
<keyword evidence="2" id="KW-0689">Ribosomal protein</keyword>
<dbReference type="PANTHER" id="PTHR41237:SF1">
    <property type="entry name" value="SMALL RIBOSOMAL SUBUNIT PROTEIN BS21M"/>
    <property type="match status" value="1"/>
</dbReference>